<keyword evidence="8" id="KW-0406">Ion transport</keyword>
<feature type="transmembrane region" description="Helical" evidence="11">
    <location>
        <begin position="177"/>
        <end position="202"/>
    </location>
</feature>
<dbReference type="PANTHER" id="PTHR42985">
    <property type="entry name" value="SODIUM-COUPLED MONOCARBOXYLATE TRANSPORTER"/>
    <property type="match status" value="1"/>
</dbReference>
<keyword evidence="7" id="KW-0915">Sodium</keyword>
<keyword evidence="5 11" id="KW-0812">Transmembrane</keyword>
<dbReference type="GO" id="GO:0006814">
    <property type="term" value="P:sodium ion transport"/>
    <property type="evidence" value="ECO:0007669"/>
    <property type="project" value="UniProtKB-KW"/>
</dbReference>
<evidence type="ECO:0000256" key="7">
    <source>
        <dbReference type="ARBA" id="ARBA00023053"/>
    </source>
</evidence>
<feature type="transmembrane region" description="Helical" evidence="11">
    <location>
        <begin position="38"/>
        <end position="64"/>
    </location>
</feature>
<reference evidence="12" key="1">
    <citation type="journal article" date="2023" name="Mol. Biol. Evol.">
        <title>Third-Generation Sequencing Reveals the Adaptive Role of the Epigenome in Three Deep-Sea Polychaetes.</title>
        <authorList>
            <person name="Perez M."/>
            <person name="Aroh O."/>
            <person name="Sun Y."/>
            <person name="Lan Y."/>
            <person name="Juniper S.K."/>
            <person name="Young C.R."/>
            <person name="Angers B."/>
            <person name="Qian P.Y."/>
        </authorList>
    </citation>
    <scope>NUCLEOTIDE SEQUENCE</scope>
    <source>
        <strain evidence="12">P08H-3</strain>
    </source>
</reference>
<feature type="transmembrane region" description="Helical" evidence="11">
    <location>
        <begin position="85"/>
        <end position="105"/>
    </location>
</feature>
<dbReference type="PANTHER" id="PTHR42985:SF40">
    <property type="entry name" value="LD47995P-RELATED"/>
    <property type="match status" value="1"/>
</dbReference>
<evidence type="ECO:0000256" key="4">
    <source>
        <dbReference type="ARBA" id="ARBA00022475"/>
    </source>
</evidence>
<keyword evidence="4" id="KW-1003">Cell membrane</keyword>
<evidence type="ECO:0000256" key="11">
    <source>
        <dbReference type="SAM" id="Phobius"/>
    </source>
</evidence>
<evidence type="ECO:0000256" key="3">
    <source>
        <dbReference type="ARBA" id="ARBA00022448"/>
    </source>
</evidence>
<feature type="transmembrane region" description="Helical" evidence="11">
    <location>
        <begin position="12"/>
        <end position="32"/>
    </location>
</feature>
<comment type="caution">
    <text evidence="12">The sequence shown here is derived from an EMBL/GenBank/DDBJ whole genome shotgun (WGS) entry which is preliminary data.</text>
</comment>
<feature type="transmembrane region" description="Helical" evidence="11">
    <location>
        <begin position="208"/>
        <end position="228"/>
    </location>
</feature>
<gene>
    <name evidence="12" type="ORF">LSH36_342g07036</name>
</gene>
<evidence type="ECO:0000256" key="1">
    <source>
        <dbReference type="ARBA" id="ARBA00004651"/>
    </source>
</evidence>
<proteinExistence type="inferred from homology"/>
<dbReference type="Proteomes" id="UP001208570">
    <property type="component" value="Unassembled WGS sequence"/>
</dbReference>
<dbReference type="Gene3D" id="1.20.1730.10">
    <property type="entry name" value="Sodium/glucose cotransporter"/>
    <property type="match status" value="2"/>
</dbReference>
<name>A0AAD9N1W7_9ANNE</name>
<dbReference type="EMBL" id="JAODUP010000342">
    <property type="protein sequence ID" value="KAK2152021.1"/>
    <property type="molecule type" value="Genomic_DNA"/>
</dbReference>
<dbReference type="AlphaFoldDB" id="A0AAD9N1W7"/>
<keyword evidence="9 11" id="KW-0472">Membrane</keyword>
<protein>
    <submittedName>
        <fullName evidence="12">Uncharacterized protein</fullName>
    </submittedName>
</protein>
<organism evidence="12 13">
    <name type="scientific">Paralvinella palmiformis</name>
    <dbReference type="NCBI Taxonomy" id="53620"/>
    <lineage>
        <taxon>Eukaryota</taxon>
        <taxon>Metazoa</taxon>
        <taxon>Spiralia</taxon>
        <taxon>Lophotrochozoa</taxon>
        <taxon>Annelida</taxon>
        <taxon>Polychaeta</taxon>
        <taxon>Sedentaria</taxon>
        <taxon>Canalipalpata</taxon>
        <taxon>Terebellida</taxon>
        <taxon>Terebelliformia</taxon>
        <taxon>Alvinellidae</taxon>
        <taxon>Paralvinella</taxon>
    </lineage>
</organism>
<evidence type="ECO:0000256" key="6">
    <source>
        <dbReference type="ARBA" id="ARBA00022989"/>
    </source>
</evidence>
<keyword evidence="13" id="KW-1185">Reference proteome</keyword>
<evidence type="ECO:0000256" key="5">
    <source>
        <dbReference type="ARBA" id="ARBA00022692"/>
    </source>
</evidence>
<sequence length="278" mass="31504">MNKRCSSSGPPAVLGYLYPLHYLILLFVGFTAEFYYSGFIIIWLIGAYYVGGLFAALIMIPKFFRLGFKITSAYEYFYHRFSLPVRLLVSVLYFLFTVGVLFTIFGSKYLLEYLSRRLRLFPVYGICNTSTEPWDRYNVWSIIFLWGLLMMGLDGADQMILQRYMTVSNLRLSQRTILLATTIGALFLVQTAILGMIMPHFLMKSLGGYHGIPGIVVASLFAASLSSLSSGQNALAAVFLEDIVRPIYKLRKGRELSKMKISLTSRILGKLKMNQVCT</sequence>
<dbReference type="GO" id="GO:0015293">
    <property type="term" value="F:symporter activity"/>
    <property type="evidence" value="ECO:0007669"/>
    <property type="project" value="TreeGrafter"/>
</dbReference>
<evidence type="ECO:0000256" key="10">
    <source>
        <dbReference type="ARBA" id="ARBA00023201"/>
    </source>
</evidence>
<dbReference type="GO" id="GO:0005886">
    <property type="term" value="C:plasma membrane"/>
    <property type="evidence" value="ECO:0007669"/>
    <property type="project" value="UniProtKB-SubCell"/>
</dbReference>
<dbReference type="InterPro" id="IPR038377">
    <property type="entry name" value="Na/Glc_symporter_sf"/>
</dbReference>
<dbReference type="InterPro" id="IPR001734">
    <property type="entry name" value="Na/solute_symporter"/>
</dbReference>
<evidence type="ECO:0000313" key="12">
    <source>
        <dbReference type="EMBL" id="KAK2152021.1"/>
    </source>
</evidence>
<keyword evidence="6 11" id="KW-1133">Transmembrane helix</keyword>
<keyword evidence="10" id="KW-0739">Sodium transport</keyword>
<evidence type="ECO:0000313" key="13">
    <source>
        <dbReference type="Proteomes" id="UP001208570"/>
    </source>
</evidence>
<evidence type="ECO:0000256" key="8">
    <source>
        <dbReference type="ARBA" id="ARBA00023065"/>
    </source>
</evidence>
<evidence type="ECO:0000256" key="2">
    <source>
        <dbReference type="ARBA" id="ARBA00006434"/>
    </source>
</evidence>
<keyword evidence="3" id="KW-0813">Transport</keyword>
<feature type="transmembrane region" description="Helical" evidence="11">
    <location>
        <begin position="137"/>
        <end position="156"/>
    </location>
</feature>
<evidence type="ECO:0000256" key="9">
    <source>
        <dbReference type="ARBA" id="ARBA00023136"/>
    </source>
</evidence>
<comment type="similarity">
    <text evidence="2">Belongs to the sodium:solute symporter (SSF) (TC 2.A.21) family.</text>
</comment>
<accession>A0AAD9N1W7</accession>
<comment type="subcellular location">
    <subcellularLocation>
        <location evidence="1">Cell membrane</location>
        <topology evidence="1">Multi-pass membrane protein</topology>
    </subcellularLocation>
</comment>
<dbReference type="InterPro" id="IPR051163">
    <property type="entry name" value="Sodium:Solute_Symporter_SSF"/>
</dbReference>
<dbReference type="PROSITE" id="PS50283">
    <property type="entry name" value="NA_SOLUT_SYMP_3"/>
    <property type="match status" value="1"/>
</dbReference>